<dbReference type="PANTHER" id="PTHR43249:SF1">
    <property type="entry name" value="D-GLUCOSIDE 3-DEHYDROGENASE"/>
    <property type="match status" value="1"/>
</dbReference>
<evidence type="ECO:0000259" key="2">
    <source>
        <dbReference type="Pfam" id="PF22725"/>
    </source>
</evidence>
<dbReference type="InterPro" id="IPR036291">
    <property type="entry name" value="NAD(P)-bd_dom_sf"/>
</dbReference>
<comment type="caution">
    <text evidence="3">The sequence shown here is derived from an EMBL/GenBank/DDBJ whole genome shotgun (WGS) entry which is preliminary data.</text>
</comment>
<dbReference type="RefSeq" id="WP_185694433.1">
    <property type="nucleotide sequence ID" value="NZ_JACHVA010000133.1"/>
</dbReference>
<dbReference type="SUPFAM" id="SSF55347">
    <property type="entry name" value="Glyceraldehyde-3-phosphate dehydrogenase-like, C-terminal domain"/>
    <property type="match status" value="1"/>
</dbReference>
<gene>
    <name evidence="3" type="ORF">H5P30_18710</name>
</gene>
<evidence type="ECO:0000313" key="3">
    <source>
        <dbReference type="EMBL" id="MBC2603815.1"/>
    </source>
</evidence>
<organism evidence="3 4">
    <name type="scientific">Puniceicoccus vermicola</name>
    <dbReference type="NCBI Taxonomy" id="388746"/>
    <lineage>
        <taxon>Bacteria</taxon>
        <taxon>Pseudomonadati</taxon>
        <taxon>Verrucomicrobiota</taxon>
        <taxon>Opitutia</taxon>
        <taxon>Puniceicoccales</taxon>
        <taxon>Puniceicoccaceae</taxon>
        <taxon>Puniceicoccus</taxon>
    </lineage>
</organism>
<dbReference type="GO" id="GO:0000166">
    <property type="term" value="F:nucleotide binding"/>
    <property type="evidence" value="ECO:0007669"/>
    <property type="project" value="InterPro"/>
</dbReference>
<protein>
    <submittedName>
        <fullName evidence="3">Gfo/Idh/MocA family oxidoreductase</fullName>
    </submittedName>
</protein>
<feature type="domain" description="GFO/IDH/MocA-like oxidoreductase" evidence="2">
    <location>
        <begin position="147"/>
        <end position="279"/>
    </location>
</feature>
<dbReference type="Gene3D" id="3.30.360.10">
    <property type="entry name" value="Dihydrodipicolinate Reductase, domain 2"/>
    <property type="match status" value="1"/>
</dbReference>
<accession>A0A7X1E5N0</accession>
<dbReference type="InterPro" id="IPR052515">
    <property type="entry name" value="Gfo/Idh/MocA_Oxidoreductase"/>
</dbReference>
<keyword evidence="4" id="KW-1185">Reference proteome</keyword>
<dbReference type="InterPro" id="IPR000683">
    <property type="entry name" value="Gfo/Idh/MocA-like_OxRdtase_N"/>
</dbReference>
<dbReference type="Proteomes" id="UP000525652">
    <property type="component" value="Unassembled WGS sequence"/>
</dbReference>
<dbReference type="EMBL" id="JACHVA010000133">
    <property type="protein sequence ID" value="MBC2603815.1"/>
    <property type="molecule type" value="Genomic_DNA"/>
</dbReference>
<dbReference type="Pfam" id="PF01408">
    <property type="entry name" value="GFO_IDH_MocA"/>
    <property type="match status" value="1"/>
</dbReference>
<name>A0A7X1E5N0_9BACT</name>
<dbReference type="SUPFAM" id="SSF51735">
    <property type="entry name" value="NAD(P)-binding Rossmann-fold domains"/>
    <property type="match status" value="1"/>
</dbReference>
<feature type="domain" description="Gfo/Idh/MocA-like oxidoreductase N-terminal" evidence="1">
    <location>
        <begin position="14"/>
        <end position="137"/>
    </location>
</feature>
<dbReference type="AlphaFoldDB" id="A0A7X1E5N0"/>
<reference evidence="3 4" key="1">
    <citation type="submission" date="2020-07" db="EMBL/GenBank/DDBJ databases">
        <authorList>
            <person name="Feng X."/>
        </authorList>
    </citation>
    <scope>NUCLEOTIDE SEQUENCE [LARGE SCALE GENOMIC DNA]</scope>
    <source>
        <strain evidence="3 4">JCM14086</strain>
    </source>
</reference>
<dbReference type="Pfam" id="PF22725">
    <property type="entry name" value="GFO_IDH_MocA_C3"/>
    <property type="match status" value="1"/>
</dbReference>
<dbReference type="InterPro" id="IPR055170">
    <property type="entry name" value="GFO_IDH_MocA-like_dom"/>
</dbReference>
<dbReference type="Gene3D" id="3.40.50.720">
    <property type="entry name" value="NAD(P)-binding Rossmann-like Domain"/>
    <property type="match status" value="1"/>
</dbReference>
<evidence type="ECO:0000259" key="1">
    <source>
        <dbReference type="Pfam" id="PF01408"/>
    </source>
</evidence>
<sequence length="392" mass="43649">MNQTQSNQNLPQAALIGISGYGRTHLRTLEALQTEGVLQIAAATVVNRSEEEESCQRLESQGCRIYPDYEMMLREEKGRIDLCCIPTGIAWHRPMTLAALEAGCHVLVEKPAAGTVDEIDEMIEAQKAAGKMVFVGFQDFYLDTVIEIKKKILAGRIGEVKSIRSIGSWPRPKSYYTRNNWAGKIRSNGHLVYDSPANNAFAHYLIATLNFAGEKMSSIASAKEVEAELYRLPGIETFDTISARVVTENGIEIDYAVTHKGIRTIEPTLDILGTEGRIRWNFDKKFTIFPDEEEIISIGADFSRESMFRKVIESIHTGTHQGCSLEMAREHTKLIQTIHQKFTISEFPADLVRQGELAGEAFPHVEGIEEALEEILRKGGMISDSLSAQPSA</sequence>
<dbReference type="PANTHER" id="PTHR43249">
    <property type="entry name" value="UDP-N-ACETYL-2-AMINO-2-DEOXY-D-GLUCURONATE OXIDASE"/>
    <property type="match status" value="1"/>
</dbReference>
<evidence type="ECO:0000313" key="4">
    <source>
        <dbReference type="Proteomes" id="UP000525652"/>
    </source>
</evidence>
<proteinExistence type="predicted"/>